<comment type="caution">
    <text evidence="2">The sequence shown here is derived from an EMBL/GenBank/DDBJ whole genome shotgun (WGS) entry which is preliminary data.</text>
</comment>
<dbReference type="EMBL" id="JACRUP010000001">
    <property type="protein sequence ID" value="MBC5849907.1"/>
    <property type="molecule type" value="Genomic_DNA"/>
</dbReference>
<sequence>MKKIATVAMLLSVPASVYAQQEPSLKVGMAVDQQLSAVIEVDEQYRFILGNEGAAFDYLMRRGNFDRADVPLDWYVGIGAWGEWDGDFGPRVPLGVNWPINSNIDVYGQVHPELNLHSGINLQLGAALGVTYRF</sequence>
<proteinExistence type="predicted"/>
<evidence type="ECO:0008006" key="4">
    <source>
        <dbReference type="Google" id="ProtNLM"/>
    </source>
</evidence>
<organism evidence="2 3">
    <name type="scientific">Vibrio metschnikovii</name>
    <dbReference type="NCBI Taxonomy" id="28172"/>
    <lineage>
        <taxon>Bacteria</taxon>
        <taxon>Pseudomonadati</taxon>
        <taxon>Pseudomonadota</taxon>
        <taxon>Gammaproteobacteria</taxon>
        <taxon>Vibrionales</taxon>
        <taxon>Vibrionaceae</taxon>
        <taxon>Vibrio</taxon>
    </lineage>
</organism>
<keyword evidence="1" id="KW-0732">Signal</keyword>
<dbReference type="RefSeq" id="WP_187025235.1">
    <property type="nucleotide sequence ID" value="NZ_JACRUP010000001.1"/>
</dbReference>
<evidence type="ECO:0000313" key="3">
    <source>
        <dbReference type="Proteomes" id="UP000615796"/>
    </source>
</evidence>
<feature type="chain" id="PRO_5040731069" description="DUF3575 domain-containing protein" evidence="1">
    <location>
        <begin position="20"/>
        <end position="134"/>
    </location>
</feature>
<keyword evidence="3" id="KW-1185">Reference proteome</keyword>
<feature type="signal peptide" evidence="1">
    <location>
        <begin position="1"/>
        <end position="19"/>
    </location>
</feature>
<dbReference type="Proteomes" id="UP000615796">
    <property type="component" value="Unassembled WGS sequence"/>
</dbReference>
<accession>A0A9X0R5H5</accession>
<dbReference type="AlphaFoldDB" id="A0A9X0R5H5"/>
<protein>
    <recommendedName>
        <fullName evidence="4">DUF3575 domain-containing protein</fullName>
    </recommendedName>
</protein>
<name>A0A9X0R5H5_VIBME</name>
<gene>
    <name evidence="2" type="ORF">H8Q88_02900</name>
</gene>
<evidence type="ECO:0000256" key="1">
    <source>
        <dbReference type="SAM" id="SignalP"/>
    </source>
</evidence>
<evidence type="ECO:0000313" key="2">
    <source>
        <dbReference type="EMBL" id="MBC5849907.1"/>
    </source>
</evidence>
<reference evidence="2" key="1">
    <citation type="submission" date="2020-08" db="EMBL/GenBank/DDBJ databases">
        <title>Genome Sequencing and Pan-Genome Analysis of Migratory bird Vibrio Strains, Inner Mongolia.</title>
        <authorList>
            <person name="Zheng L."/>
        </authorList>
    </citation>
    <scope>NUCLEOTIDE SEQUENCE</scope>
    <source>
        <strain evidence="2">M13F</strain>
    </source>
</reference>